<gene>
    <name evidence="8" type="ORF">STSP2_02330</name>
</gene>
<keyword evidence="4 5" id="KW-1133">Transmembrane helix</keyword>
<feature type="transmembrane region" description="Helical" evidence="5">
    <location>
        <begin position="94"/>
        <end position="111"/>
    </location>
</feature>
<dbReference type="InterPro" id="IPR002550">
    <property type="entry name" value="CNNM"/>
</dbReference>
<dbReference type="EMBL" id="CP019791">
    <property type="protein sequence ID" value="AQT69143.1"/>
    <property type="molecule type" value="Genomic_DNA"/>
</dbReference>
<dbReference type="PANTHER" id="PTHR22777:SF17">
    <property type="entry name" value="UPF0053 PROTEIN SLL0260"/>
    <property type="match status" value="1"/>
</dbReference>
<dbReference type="STRING" id="1936003.STSP2_02330"/>
<dbReference type="OrthoDB" id="274143at2"/>
<organism evidence="8 9">
    <name type="scientific">Anaerohalosphaera lusitana</name>
    <dbReference type="NCBI Taxonomy" id="1936003"/>
    <lineage>
        <taxon>Bacteria</taxon>
        <taxon>Pseudomonadati</taxon>
        <taxon>Planctomycetota</taxon>
        <taxon>Phycisphaerae</taxon>
        <taxon>Sedimentisphaerales</taxon>
        <taxon>Anaerohalosphaeraceae</taxon>
        <taxon>Anaerohalosphaera</taxon>
    </lineage>
</organism>
<evidence type="ECO:0000256" key="1">
    <source>
        <dbReference type="ARBA" id="ARBA00022737"/>
    </source>
</evidence>
<evidence type="ECO:0000256" key="5">
    <source>
        <dbReference type="SAM" id="Phobius"/>
    </source>
</evidence>
<evidence type="ECO:0000259" key="6">
    <source>
        <dbReference type="PROSITE" id="PS51371"/>
    </source>
</evidence>
<sequence length="333" mass="37392">MTVFVYILILAVLVLHGAFFSGSETGVYRLSRFKLRVGAEQHASFYGLLSRTMEDTHALVLSILIGNNLANGMATSIVTLLLVDLVGSEKAAQLYVTLIMTPVLFVFSEVIPKNIYYFRADAIMPRLAPLLWFFHKIFTWCGAVKLLSVLSRLFTRMLGTPSGGETAARAVGRSYMRQIISETHEEGILSPIQTNIMHRLVSVPTVSVGMVMMPASKVVMVNVKSGRDELMKVLEKYSYSRYPVFEHGRNHVLGFINIYETLRNDEDFHNLHRFVHKMPSLPANTSVIQAMTAMREKDQRIAIVTSGNARKSKIVGIVTMRDLVEEITGEFAW</sequence>
<dbReference type="AlphaFoldDB" id="A0A1U9NMK6"/>
<accession>A0A1U9NMK6</accession>
<dbReference type="InterPro" id="IPR046342">
    <property type="entry name" value="CBS_dom_sf"/>
</dbReference>
<dbReference type="GO" id="GO:0005886">
    <property type="term" value="C:plasma membrane"/>
    <property type="evidence" value="ECO:0007669"/>
    <property type="project" value="TreeGrafter"/>
</dbReference>
<dbReference type="PROSITE" id="PS51371">
    <property type="entry name" value="CBS"/>
    <property type="match status" value="1"/>
</dbReference>
<keyword evidence="1" id="KW-0677">Repeat</keyword>
<dbReference type="PANTHER" id="PTHR22777">
    <property type="entry name" value="HEMOLYSIN-RELATED"/>
    <property type="match status" value="1"/>
</dbReference>
<dbReference type="PROSITE" id="PS51846">
    <property type="entry name" value="CNNM"/>
    <property type="match status" value="1"/>
</dbReference>
<evidence type="ECO:0000313" key="9">
    <source>
        <dbReference type="Proteomes" id="UP000189674"/>
    </source>
</evidence>
<feature type="domain" description="CBS" evidence="6">
    <location>
        <begin position="274"/>
        <end position="333"/>
    </location>
</feature>
<reference evidence="9" key="1">
    <citation type="submission" date="2017-02" db="EMBL/GenBank/DDBJ databases">
        <title>Comparative genomics and description of representatives of a novel lineage of planctomycetes thriving in anoxic sediments.</title>
        <authorList>
            <person name="Spring S."/>
            <person name="Bunk B."/>
            <person name="Sproer C."/>
        </authorList>
    </citation>
    <scope>NUCLEOTIDE SEQUENCE [LARGE SCALE GENOMIC DNA]</scope>
    <source>
        <strain evidence="9">ST-NAGAB-D1</strain>
    </source>
</reference>
<dbReference type="RefSeq" id="WP_146662695.1">
    <property type="nucleotide sequence ID" value="NZ_CP019791.1"/>
</dbReference>
<evidence type="ECO:0000256" key="3">
    <source>
        <dbReference type="PROSITE-ProRule" id="PRU00703"/>
    </source>
</evidence>
<keyword evidence="2 3" id="KW-0129">CBS domain</keyword>
<dbReference type="SUPFAM" id="SSF54631">
    <property type="entry name" value="CBS-domain pair"/>
    <property type="match status" value="1"/>
</dbReference>
<name>A0A1U9NMK6_9BACT</name>
<dbReference type="InterPro" id="IPR000644">
    <property type="entry name" value="CBS_dom"/>
</dbReference>
<evidence type="ECO:0000256" key="4">
    <source>
        <dbReference type="PROSITE-ProRule" id="PRU01193"/>
    </source>
</evidence>
<dbReference type="KEGG" id="alus:STSP2_02330"/>
<evidence type="ECO:0000256" key="2">
    <source>
        <dbReference type="ARBA" id="ARBA00023122"/>
    </source>
</evidence>
<keyword evidence="4 5" id="KW-0812">Transmembrane</keyword>
<evidence type="ECO:0000259" key="7">
    <source>
        <dbReference type="PROSITE" id="PS51846"/>
    </source>
</evidence>
<dbReference type="Pfam" id="PF00571">
    <property type="entry name" value="CBS"/>
    <property type="match status" value="1"/>
</dbReference>
<feature type="transmembrane region" description="Helical" evidence="5">
    <location>
        <begin position="58"/>
        <end position="82"/>
    </location>
</feature>
<keyword evidence="4 5" id="KW-0472">Membrane</keyword>
<dbReference type="SMART" id="SM00116">
    <property type="entry name" value="CBS"/>
    <property type="match status" value="1"/>
</dbReference>
<keyword evidence="9" id="KW-1185">Reference proteome</keyword>
<feature type="domain" description="CNNM transmembrane" evidence="7">
    <location>
        <begin position="1"/>
        <end position="193"/>
    </location>
</feature>
<protein>
    <submittedName>
        <fullName evidence="8">Magnesium/cobalt efflux protein CorC</fullName>
    </submittedName>
</protein>
<dbReference type="Pfam" id="PF01595">
    <property type="entry name" value="CNNM"/>
    <property type="match status" value="1"/>
</dbReference>
<dbReference type="Gene3D" id="3.10.580.10">
    <property type="entry name" value="CBS-domain"/>
    <property type="match status" value="1"/>
</dbReference>
<proteinExistence type="predicted"/>
<feature type="transmembrane region" description="Helical" evidence="5">
    <location>
        <begin position="131"/>
        <end position="150"/>
    </location>
</feature>
<evidence type="ECO:0000313" key="8">
    <source>
        <dbReference type="EMBL" id="AQT69143.1"/>
    </source>
</evidence>
<dbReference type="Proteomes" id="UP000189674">
    <property type="component" value="Chromosome"/>
</dbReference>